<evidence type="ECO:0000313" key="2">
    <source>
        <dbReference type="Proteomes" id="UP001160148"/>
    </source>
</evidence>
<dbReference type="Proteomes" id="UP001160148">
    <property type="component" value="Unassembled WGS sequence"/>
</dbReference>
<keyword evidence="2" id="KW-1185">Reference proteome</keyword>
<name>A0AAV0WR80_9HEMI</name>
<dbReference type="PANTHER" id="PTHR47331">
    <property type="entry name" value="PHD-TYPE DOMAIN-CONTAINING PROTEIN"/>
    <property type="match status" value="1"/>
</dbReference>
<comment type="caution">
    <text evidence="1">The sequence shown here is derived from an EMBL/GenBank/DDBJ whole genome shotgun (WGS) entry which is preliminary data.</text>
</comment>
<protein>
    <submittedName>
        <fullName evidence="1">Uncharacterized protein</fullName>
    </submittedName>
</protein>
<proteinExistence type="predicted"/>
<sequence>MLLVQLTNALLQSININMQLVNLWSDSIVALHWVGSYPARWLTFISNRVGQIQTLMPSAVWRYVPSADNPADVASRGSNG</sequence>
<reference evidence="1 2" key="1">
    <citation type="submission" date="2023-01" db="EMBL/GenBank/DDBJ databases">
        <authorList>
            <person name="Whitehead M."/>
        </authorList>
    </citation>
    <scope>NUCLEOTIDE SEQUENCE [LARGE SCALE GENOMIC DNA]</scope>
</reference>
<organism evidence="1 2">
    <name type="scientific">Macrosiphum euphorbiae</name>
    <name type="common">potato aphid</name>
    <dbReference type="NCBI Taxonomy" id="13131"/>
    <lineage>
        <taxon>Eukaryota</taxon>
        <taxon>Metazoa</taxon>
        <taxon>Ecdysozoa</taxon>
        <taxon>Arthropoda</taxon>
        <taxon>Hexapoda</taxon>
        <taxon>Insecta</taxon>
        <taxon>Pterygota</taxon>
        <taxon>Neoptera</taxon>
        <taxon>Paraneoptera</taxon>
        <taxon>Hemiptera</taxon>
        <taxon>Sternorrhyncha</taxon>
        <taxon>Aphidomorpha</taxon>
        <taxon>Aphidoidea</taxon>
        <taxon>Aphididae</taxon>
        <taxon>Macrosiphini</taxon>
        <taxon>Macrosiphum</taxon>
    </lineage>
</organism>
<accession>A0AAV0WR80</accession>
<evidence type="ECO:0000313" key="1">
    <source>
        <dbReference type="EMBL" id="CAI6358579.1"/>
    </source>
</evidence>
<dbReference type="AlphaFoldDB" id="A0AAV0WR80"/>
<gene>
    <name evidence="1" type="ORF">MEUPH1_LOCUS14082</name>
</gene>
<dbReference type="EMBL" id="CARXXK010000002">
    <property type="protein sequence ID" value="CAI6358579.1"/>
    <property type="molecule type" value="Genomic_DNA"/>
</dbReference>